<dbReference type="AlphaFoldDB" id="A0A4Y2U9E6"/>
<sequence>MQERLADQSDLKLKRNETLVDYNYAKDALLEKAPFTIPQSNKISMIIGDITEEKRQIALVTQNYATVKELIDRATAIDAIRNMQHEKKSLYSYGSRSSPTFQSRRILVLIMKSFTNTIQRLMIFEISLVGVVEIRTCFVYVQFTISSTMFTNSCSVKFISILLRIQIINQTLIFRILEAKSVPVISHQAAPQVQNIQSPVAVAIAPQQQDKWPQKRMNLIL</sequence>
<keyword evidence="2" id="KW-1185">Reference proteome</keyword>
<reference evidence="1 2" key="1">
    <citation type="journal article" date="2019" name="Sci. Rep.">
        <title>Orb-weaving spider Araneus ventricosus genome elucidates the spidroin gene catalogue.</title>
        <authorList>
            <person name="Kono N."/>
            <person name="Nakamura H."/>
            <person name="Ohtoshi R."/>
            <person name="Moran D.A.P."/>
            <person name="Shinohara A."/>
            <person name="Yoshida Y."/>
            <person name="Fujiwara M."/>
            <person name="Mori M."/>
            <person name="Tomita M."/>
            <person name="Arakawa K."/>
        </authorList>
    </citation>
    <scope>NUCLEOTIDE SEQUENCE [LARGE SCALE GENOMIC DNA]</scope>
</reference>
<dbReference type="OrthoDB" id="7288680at2759"/>
<evidence type="ECO:0000313" key="1">
    <source>
        <dbReference type="EMBL" id="GBO09615.1"/>
    </source>
</evidence>
<name>A0A4Y2U9E6_ARAVE</name>
<accession>A0A4Y2U9E6</accession>
<proteinExistence type="predicted"/>
<comment type="caution">
    <text evidence="1">The sequence shown here is derived from an EMBL/GenBank/DDBJ whole genome shotgun (WGS) entry which is preliminary data.</text>
</comment>
<dbReference type="Proteomes" id="UP000499080">
    <property type="component" value="Unassembled WGS sequence"/>
</dbReference>
<dbReference type="EMBL" id="BGPR01034971">
    <property type="protein sequence ID" value="GBO09615.1"/>
    <property type="molecule type" value="Genomic_DNA"/>
</dbReference>
<organism evidence="1 2">
    <name type="scientific">Araneus ventricosus</name>
    <name type="common">Orbweaver spider</name>
    <name type="synonym">Epeira ventricosa</name>
    <dbReference type="NCBI Taxonomy" id="182803"/>
    <lineage>
        <taxon>Eukaryota</taxon>
        <taxon>Metazoa</taxon>
        <taxon>Ecdysozoa</taxon>
        <taxon>Arthropoda</taxon>
        <taxon>Chelicerata</taxon>
        <taxon>Arachnida</taxon>
        <taxon>Araneae</taxon>
        <taxon>Araneomorphae</taxon>
        <taxon>Entelegynae</taxon>
        <taxon>Araneoidea</taxon>
        <taxon>Araneidae</taxon>
        <taxon>Araneus</taxon>
    </lineage>
</organism>
<gene>
    <name evidence="1" type="ORF">AVEN_146280_1</name>
</gene>
<evidence type="ECO:0000313" key="2">
    <source>
        <dbReference type="Proteomes" id="UP000499080"/>
    </source>
</evidence>
<protein>
    <submittedName>
        <fullName evidence="1">Uncharacterized protein</fullName>
    </submittedName>
</protein>